<dbReference type="AlphaFoldDB" id="A0A6B0VQ82"/>
<keyword evidence="2" id="KW-1185">Reference proteome</keyword>
<gene>
    <name evidence="1" type="ORF">GS429_16650</name>
</gene>
<dbReference type="EMBL" id="WUYX01000053">
    <property type="protein sequence ID" value="MXV63658.1"/>
    <property type="molecule type" value="Genomic_DNA"/>
</dbReference>
<proteinExistence type="predicted"/>
<name>A0A6B0VQ82_9EURY</name>
<comment type="caution">
    <text evidence="1">The sequence shown here is derived from an EMBL/GenBank/DDBJ whole genome shotgun (WGS) entry which is preliminary data.</text>
</comment>
<sequence length="50" mass="5974">MKYFDRFRPHPYESRPFQQKGEIVGGWQHLERYLSTVNFPNFLAGRLAST</sequence>
<protein>
    <submittedName>
        <fullName evidence="1">Uncharacterized protein</fullName>
    </submittedName>
</protein>
<accession>A0A6B0VQ82</accession>
<reference evidence="1 2" key="1">
    <citation type="submission" date="2020-01" db="EMBL/GenBank/DDBJ databases">
        <title>Natronorubrum sp. JWXQ-INN 674 isolated from Inner Mongolia Autonomous Region of China.</title>
        <authorList>
            <person name="Xue Q."/>
        </authorList>
    </citation>
    <scope>NUCLEOTIDE SEQUENCE [LARGE SCALE GENOMIC DNA]</scope>
    <source>
        <strain evidence="1 2">JWXQ-INN-674</strain>
    </source>
</reference>
<organism evidence="1 2">
    <name type="scientific">Natronorubrum halalkaliphilum</name>
    <dbReference type="NCBI Taxonomy" id="2691917"/>
    <lineage>
        <taxon>Archaea</taxon>
        <taxon>Methanobacteriati</taxon>
        <taxon>Methanobacteriota</taxon>
        <taxon>Stenosarchaea group</taxon>
        <taxon>Halobacteria</taxon>
        <taxon>Halobacteriales</taxon>
        <taxon>Natrialbaceae</taxon>
        <taxon>Natronorubrum</taxon>
    </lineage>
</organism>
<evidence type="ECO:0000313" key="2">
    <source>
        <dbReference type="Proteomes" id="UP000434101"/>
    </source>
</evidence>
<evidence type="ECO:0000313" key="1">
    <source>
        <dbReference type="EMBL" id="MXV63658.1"/>
    </source>
</evidence>
<dbReference type="Proteomes" id="UP000434101">
    <property type="component" value="Unassembled WGS sequence"/>
</dbReference>